<comment type="caution">
    <text evidence="1">The sequence shown here is derived from an EMBL/GenBank/DDBJ whole genome shotgun (WGS) entry which is preliminary data.</text>
</comment>
<reference evidence="1 2" key="1">
    <citation type="submission" date="2015-09" db="EMBL/GenBank/DDBJ databases">
        <title>Draft genome sequence of a Caloramator mitchellensis, a moderate thermophile from the Great Artesian Basin of Australia.</title>
        <authorList>
            <person name="Patel B.K."/>
        </authorList>
    </citation>
    <scope>NUCLEOTIDE SEQUENCE [LARGE SCALE GENOMIC DNA]</scope>
    <source>
        <strain evidence="1 2">VF08</strain>
    </source>
</reference>
<dbReference type="AlphaFoldDB" id="A0A0R3JV32"/>
<organism evidence="1 2">
    <name type="scientific">Caloramator mitchellensis</name>
    <dbReference type="NCBI Taxonomy" id="908809"/>
    <lineage>
        <taxon>Bacteria</taxon>
        <taxon>Bacillati</taxon>
        <taxon>Bacillota</taxon>
        <taxon>Clostridia</taxon>
        <taxon>Eubacteriales</taxon>
        <taxon>Clostridiaceae</taxon>
        <taxon>Caloramator</taxon>
    </lineage>
</organism>
<gene>
    <name evidence="1" type="ORF">ABG79_00762</name>
</gene>
<dbReference type="OrthoDB" id="9842263at2"/>
<proteinExistence type="predicted"/>
<protein>
    <submittedName>
        <fullName evidence="1">Uncharacterized protein</fullName>
    </submittedName>
</protein>
<sequence>MDTITAKYELIIYNGGERIELNKINTFEDKVDYSKCSSRISQILLCVLEMKKQLESNQSSSDMDIYTNAINKVAQNLKVNNTTIIDKLTRQLGLSAEQARKIIFDYLRNGSSDFRNLLLKKVSKNTKDYDISAIETTLK</sequence>
<name>A0A0R3JV32_CALMK</name>
<evidence type="ECO:0000313" key="1">
    <source>
        <dbReference type="EMBL" id="KRQ87424.1"/>
    </source>
</evidence>
<dbReference type="RefSeq" id="WP_057977281.1">
    <property type="nucleotide sequence ID" value="NZ_LKHP01000003.1"/>
</dbReference>
<evidence type="ECO:0000313" key="2">
    <source>
        <dbReference type="Proteomes" id="UP000052015"/>
    </source>
</evidence>
<dbReference type="Proteomes" id="UP000052015">
    <property type="component" value="Unassembled WGS sequence"/>
</dbReference>
<accession>A0A0R3JV32</accession>
<dbReference type="EMBL" id="LKHP01000003">
    <property type="protein sequence ID" value="KRQ87424.1"/>
    <property type="molecule type" value="Genomic_DNA"/>
</dbReference>
<keyword evidence="2" id="KW-1185">Reference proteome</keyword>